<organism evidence="2 3">
    <name type="scientific">Winogradskyella thalassocola</name>
    <dbReference type="NCBI Taxonomy" id="262004"/>
    <lineage>
        <taxon>Bacteria</taxon>
        <taxon>Pseudomonadati</taxon>
        <taxon>Bacteroidota</taxon>
        <taxon>Flavobacteriia</taxon>
        <taxon>Flavobacteriales</taxon>
        <taxon>Flavobacteriaceae</taxon>
        <taxon>Winogradskyella</taxon>
    </lineage>
</organism>
<gene>
    <name evidence="2" type="ORF">SAMN04489796_1011355</name>
</gene>
<accession>A0A1G7ZJT1</accession>
<evidence type="ECO:0000313" key="2">
    <source>
        <dbReference type="EMBL" id="SDH08973.1"/>
    </source>
</evidence>
<dbReference type="OrthoDB" id="1365379at2"/>
<evidence type="ECO:0000313" key="3">
    <source>
        <dbReference type="Proteomes" id="UP000199492"/>
    </source>
</evidence>
<feature type="transmembrane region" description="Helical" evidence="1">
    <location>
        <begin position="146"/>
        <end position="179"/>
    </location>
</feature>
<evidence type="ECO:0000256" key="1">
    <source>
        <dbReference type="SAM" id="Phobius"/>
    </source>
</evidence>
<dbReference type="RefSeq" id="WP_092466787.1">
    <property type="nucleotide sequence ID" value="NZ_FNCZ01000001.1"/>
</dbReference>
<sequence length="262" mass="29462">MNSTQIKSRIENANALDFGIIFNQSIELFKKVWVQGLVTLLLNMVLAIPVIMIVYIPLLFLGFANALTIDNSYDSYDSTGVGVVFGFVFFIVYIFLIVAMSAIGLGLKAAFYRICKFKDLEQMGKEDYFYFFKKPYLGKTIKLGAAFTGIALLATLLCFIPIIYAVVPLSFIVVVYAFNPDLSISEIIKLGFDLGNKKWLISFGLMFVSGFLAMMVGFLMCGFGIYVTSSFGQLPSYFIYKDVVGFDEEDDQMRRIEQLSTF</sequence>
<dbReference type="AlphaFoldDB" id="A0A1G7ZJT1"/>
<evidence type="ECO:0008006" key="4">
    <source>
        <dbReference type="Google" id="ProtNLM"/>
    </source>
</evidence>
<protein>
    <recommendedName>
        <fullName evidence="4">Membrane domain of glycerophosphoryl diester phosphodiesterase</fullName>
    </recommendedName>
</protein>
<dbReference type="EMBL" id="FNCZ01000001">
    <property type="protein sequence ID" value="SDH08973.1"/>
    <property type="molecule type" value="Genomic_DNA"/>
</dbReference>
<feature type="transmembrane region" description="Helical" evidence="1">
    <location>
        <begin position="40"/>
        <end position="63"/>
    </location>
</feature>
<reference evidence="3" key="1">
    <citation type="submission" date="2016-10" db="EMBL/GenBank/DDBJ databases">
        <authorList>
            <person name="Varghese N."/>
            <person name="Submissions S."/>
        </authorList>
    </citation>
    <scope>NUCLEOTIDE SEQUENCE [LARGE SCALE GENOMIC DNA]</scope>
    <source>
        <strain evidence="3">DSM 15363</strain>
    </source>
</reference>
<feature type="transmembrane region" description="Helical" evidence="1">
    <location>
        <begin position="199"/>
        <end position="227"/>
    </location>
</feature>
<keyword evidence="1" id="KW-0472">Membrane</keyword>
<keyword evidence="3" id="KW-1185">Reference proteome</keyword>
<name>A0A1G7ZJT1_9FLAO</name>
<keyword evidence="1" id="KW-0812">Transmembrane</keyword>
<dbReference type="Proteomes" id="UP000199492">
    <property type="component" value="Unassembled WGS sequence"/>
</dbReference>
<keyword evidence="1" id="KW-1133">Transmembrane helix</keyword>
<dbReference type="STRING" id="262004.SAMN04489796_1011355"/>
<feature type="transmembrane region" description="Helical" evidence="1">
    <location>
        <begin position="83"/>
        <end position="107"/>
    </location>
</feature>
<proteinExistence type="predicted"/>